<evidence type="ECO:0000259" key="6">
    <source>
        <dbReference type="Pfam" id="PF01636"/>
    </source>
</evidence>
<keyword evidence="3" id="KW-0547">Nucleotide-binding</keyword>
<proteinExistence type="inferred from homology"/>
<evidence type="ECO:0000256" key="1">
    <source>
        <dbReference type="ARBA" id="ARBA00010165"/>
    </source>
</evidence>
<dbReference type="Gene3D" id="3.30.200.20">
    <property type="entry name" value="Phosphorylase Kinase, domain 1"/>
    <property type="match status" value="1"/>
</dbReference>
<dbReference type="SUPFAM" id="SSF56112">
    <property type="entry name" value="Protein kinase-like (PK-like)"/>
    <property type="match status" value="1"/>
</dbReference>
<dbReference type="InterPro" id="IPR011009">
    <property type="entry name" value="Kinase-like_dom_sf"/>
</dbReference>
<dbReference type="RefSeq" id="WP_250926780.1">
    <property type="nucleotide sequence ID" value="NZ_JAMQBK010000002.1"/>
</dbReference>
<dbReference type="Proteomes" id="UP001202961">
    <property type="component" value="Unassembled WGS sequence"/>
</dbReference>
<evidence type="ECO:0000256" key="3">
    <source>
        <dbReference type="ARBA" id="ARBA00022741"/>
    </source>
</evidence>
<dbReference type="Pfam" id="PF01636">
    <property type="entry name" value="APH"/>
    <property type="match status" value="1"/>
</dbReference>
<comment type="similarity">
    <text evidence="1">Belongs to the methylthioribose kinase family.</text>
</comment>
<gene>
    <name evidence="7" type="ORF">NB063_00580</name>
</gene>
<sequence length="330" mass="37733">MTTAFEQLLRDRGFLQTATPSLKPLTGGVSSEIYLVEDGDRRFVVKRALAKLKVQQDWFADTSRNQTEQAYMRYVASFRPDAMPEIYHCDAEAGLFSMEYLEEFQNWKDDLLAGHCDVDLARRAGVLVGEIHSRTWGDPRVKADFDTIPNFDQLRIDPYLRGTAHKHADLATRILAEADRLTRSRQCLIHGDYSPKNIMHLNGRLVPLDCEVACFADAAFDLAFLLNHLFLKSLFHVPVELPMPEIISAVREGYGDGNPEHYREVETRAATLLPMLMLARVDGKSPVEYLNVDQQNFVRSFTHEHILRDGISLKQIAENWFQTLQPLINR</sequence>
<keyword evidence="8" id="KW-1185">Reference proteome</keyword>
<evidence type="ECO:0000256" key="4">
    <source>
        <dbReference type="ARBA" id="ARBA00022777"/>
    </source>
</evidence>
<dbReference type="EMBL" id="JAMQBK010000002">
    <property type="protein sequence ID" value="MCM2369108.1"/>
    <property type="molecule type" value="Genomic_DNA"/>
</dbReference>
<comment type="caution">
    <text evidence="7">The sequence shown here is derived from an EMBL/GenBank/DDBJ whole genome shotgun (WGS) entry which is preliminary data.</text>
</comment>
<name>A0ABT0TWW8_9BACT</name>
<evidence type="ECO:0000313" key="7">
    <source>
        <dbReference type="EMBL" id="MCM2369108.1"/>
    </source>
</evidence>
<keyword evidence="2" id="KW-0808">Transferase</keyword>
<keyword evidence="5" id="KW-0067">ATP-binding</keyword>
<dbReference type="InterPro" id="IPR002575">
    <property type="entry name" value="Aminoglycoside_PTrfase"/>
</dbReference>
<feature type="domain" description="Aminoglycoside phosphotransferase" evidence="6">
    <location>
        <begin position="22"/>
        <end position="230"/>
    </location>
</feature>
<evidence type="ECO:0000256" key="5">
    <source>
        <dbReference type="ARBA" id="ARBA00022840"/>
    </source>
</evidence>
<dbReference type="Gene3D" id="3.90.1200.10">
    <property type="match status" value="1"/>
</dbReference>
<dbReference type="PANTHER" id="PTHR34273:SF2">
    <property type="entry name" value="METHYLTHIORIBOSE KINASE"/>
    <property type="match status" value="1"/>
</dbReference>
<accession>A0ABT0TWW8</accession>
<evidence type="ECO:0000256" key="2">
    <source>
        <dbReference type="ARBA" id="ARBA00022679"/>
    </source>
</evidence>
<dbReference type="PANTHER" id="PTHR34273">
    <property type="entry name" value="METHYLTHIORIBOSE KINASE"/>
    <property type="match status" value="1"/>
</dbReference>
<protein>
    <submittedName>
        <fullName evidence="7">Aminoglycoside phosphotransferase family protein</fullName>
    </submittedName>
</protein>
<keyword evidence="4" id="KW-0418">Kinase</keyword>
<organism evidence="7 8">
    <name type="scientific">Aporhodopirellula aestuarii</name>
    <dbReference type="NCBI Taxonomy" id="2950107"/>
    <lineage>
        <taxon>Bacteria</taxon>
        <taxon>Pseudomonadati</taxon>
        <taxon>Planctomycetota</taxon>
        <taxon>Planctomycetia</taxon>
        <taxon>Pirellulales</taxon>
        <taxon>Pirellulaceae</taxon>
        <taxon>Aporhodopirellula</taxon>
    </lineage>
</organism>
<evidence type="ECO:0000313" key="8">
    <source>
        <dbReference type="Proteomes" id="UP001202961"/>
    </source>
</evidence>
<reference evidence="7 8" key="1">
    <citation type="journal article" date="2022" name="Syst. Appl. Microbiol.">
        <title>Rhodopirellula aestuarii sp. nov., a novel member of the genus Rhodopirellula isolated from brackish sediments collected in the Tagus River estuary, Portugal.</title>
        <authorList>
            <person name="Vitorino I.R."/>
            <person name="Klimek D."/>
            <person name="Calusinska M."/>
            <person name="Lobo-da-Cunha A."/>
            <person name="Vasconcelos V."/>
            <person name="Lage O.M."/>
        </authorList>
    </citation>
    <scope>NUCLEOTIDE SEQUENCE [LARGE SCALE GENOMIC DNA]</scope>
    <source>
        <strain evidence="7 8">ICT_H3.1</strain>
    </source>
</reference>